<dbReference type="Gene3D" id="3.40.50.2000">
    <property type="entry name" value="Glycogen Phosphorylase B"/>
    <property type="match status" value="2"/>
</dbReference>
<proteinExistence type="predicted"/>
<dbReference type="RefSeq" id="WP_108969054.1">
    <property type="nucleotide sequence ID" value="NZ_CP022190.1"/>
</dbReference>
<organism evidence="4 5">
    <name type="scientific">Alloyangia pacifica</name>
    <dbReference type="NCBI Taxonomy" id="311180"/>
    <lineage>
        <taxon>Bacteria</taxon>
        <taxon>Pseudomonadati</taxon>
        <taxon>Pseudomonadota</taxon>
        <taxon>Alphaproteobacteria</taxon>
        <taxon>Rhodobacterales</taxon>
        <taxon>Roseobacteraceae</taxon>
        <taxon>Alloyangia</taxon>
    </lineage>
</organism>
<sequence length="402" mass="42373">MSAAPGLGTSQSRTPLRVAQVIGNLEWGGTQELLVYLAERQRVERLELRVFVLSEPVDTPYAARLERVGVPVTHLRRGAGGLPGLVHRLATEFRGCGVQLAHAHLRLANTVAPPAGRLAGVPVLGGLHLPPPGPGRRARLLGLAEAQALRRAASGVIACSESVASGNRARLGGLSLATLPNPAPPPPDLSEIERRRRSGRVPGDPARFLVVGRLSPEKDVDTVLRAAGRLAQRGVPFELGIAGEGACRAALEHCAQALALRDHVRFLGARADVPELLSRHDVYVSASRAEGLSIALLEAMSHALPVIATPAGSAFAVVDGSVGRRVLQGDPEALARAMTELAGDPVLRAELGRAGRARVLRSYRVEDWSAALRRLYSKTLEGDFPGETGPAPHRAAVPAGED</sequence>
<dbReference type="Pfam" id="PF00534">
    <property type="entry name" value="Glycos_transf_1"/>
    <property type="match status" value="1"/>
</dbReference>
<evidence type="ECO:0000313" key="5">
    <source>
        <dbReference type="Proteomes" id="UP000244915"/>
    </source>
</evidence>
<dbReference type="InterPro" id="IPR028098">
    <property type="entry name" value="Glyco_trans_4-like_N"/>
</dbReference>
<reference evidence="4 5" key="1">
    <citation type="submission" date="2017-06" db="EMBL/GenBank/DDBJ databases">
        <title>Yangia sp. YSBP01 complete genome sequence.</title>
        <authorList>
            <person name="Woo J.-H."/>
            <person name="Kim H.-S."/>
        </authorList>
    </citation>
    <scope>NUCLEOTIDE SEQUENCE [LARGE SCALE GENOMIC DNA]</scope>
    <source>
        <strain evidence="4 5">YSBP01</strain>
    </source>
</reference>
<dbReference type="SUPFAM" id="SSF53756">
    <property type="entry name" value="UDP-Glycosyltransferase/glycogen phosphorylase"/>
    <property type="match status" value="1"/>
</dbReference>
<feature type="region of interest" description="Disordered" evidence="1">
    <location>
        <begin position="175"/>
        <end position="200"/>
    </location>
</feature>
<feature type="domain" description="Glycosyl transferase family 1" evidence="2">
    <location>
        <begin position="193"/>
        <end position="357"/>
    </location>
</feature>
<dbReference type="AlphaFoldDB" id="A0A2U8HHX7"/>
<dbReference type="EMBL" id="CP022190">
    <property type="protein sequence ID" value="AWI85372.1"/>
    <property type="molecule type" value="Genomic_DNA"/>
</dbReference>
<accession>A0A2U8HHX7</accession>
<dbReference type="KEGG" id="ypac:CEW88_16705"/>
<feature type="region of interest" description="Disordered" evidence="1">
    <location>
        <begin position="382"/>
        <end position="402"/>
    </location>
</feature>
<dbReference type="PANTHER" id="PTHR12526">
    <property type="entry name" value="GLYCOSYLTRANSFERASE"/>
    <property type="match status" value="1"/>
</dbReference>
<dbReference type="GO" id="GO:0016757">
    <property type="term" value="F:glycosyltransferase activity"/>
    <property type="evidence" value="ECO:0007669"/>
    <property type="project" value="InterPro"/>
</dbReference>
<feature type="domain" description="Glycosyltransferase subfamily 4-like N-terminal" evidence="3">
    <location>
        <begin position="27"/>
        <end position="168"/>
    </location>
</feature>
<evidence type="ECO:0000256" key="1">
    <source>
        <dbReference type="SAM" id="MobiDB-lite"/>
    </source>
</evidence>
<gene>
    <name evidence="4" type="ORF">CEW88_16705</name>
</gene>
<name>A0A2U8HHX7_9RHOB</name>
<dbReference type="InterPro" id="IPR001296">
    <property type="entry name" value="Glyco_trans_1"/>
</dbReference>
<evidence type="ECO:0000313" key="4">
    <source>
        <dbReference type="EMBL" id="AWI85372.1"/>
    </source>
</evidence>
<evidence type="ECO:0008006" key="6">
    <source>
        <dbReference type="Google" id="ProtNLM"/>
    </source>
</evidence>
<evidence type="ECO:0000259" key="2">
    <source>
        <dbReference type="Pfam" id="PF00534"/>
    </source>
</evidence>
<evidence type="ECO:0000259" key="3">
    <source>
        <dbReference type="Pfam" id="PF13439"/>
    </source>
</evidence>
<protein>
    <recommendedName>
        <fullName evidence="6">Glycosyltransferase</fullName>
    </recommendedName>
</protein>
<dbReference type="OrthoDB" id="9790710at2"/>
<dbReference type="Pfam" id="PF13439">
    <property type="entry name" value="Glyco_transf_4"/>
    <property type="match status" value="1"/>
</dbReference>
<dbReference type="Proteomes" id="UP000244915">
    <property type="component" value="Chromosome 2"/>
</dbReference>